<proteinExistence type="predicted"/>
<dbReference type="SUPFAM" id="SSF54236">
    <property type="entry name" value="Ubiquitin-like"/>
    <property type="match status" value="1"/>
</dbReference>
<feature type="region of interest" description="Disordered" evidence="1">
    <location>
        <begin position="1"/>
        <end position="23"/>
    </location>
</feature>
<evidence type="ECO:0000313" key="2">
    <source>
        <dbReference type="EMBL" id="KAK9823934.1"/>
    </source>
</evidence>
<accession>A0AAW1QR50</accession>
<organism evidence="2 3">
    <name type="scientific">[Myrmecia] bisecta</name>
    <dbReference type="NCBI Taxonomy" id="41462"/>
    <lineage>
        <taxon>Eukaryota</taxon>
        <taxon>Viridiplantae</taxon>
        <taxon>Chlorophyta</taxon>
        <taxon>core chlorophytes</taxon>
        <taxon>Trebouxiophyceae</taxon>
        <taxon>Trebouxiales</taxon>
        <taxon>Trebouxiaceae</taxon>
        <taxon>Myrmecia</taxon>
    </lineage>
</organism>
<comment type="caution">
    <text evidence="2">The sequence shown here is derived from an EMBL/GenBank/DDBJ whole genome shotgun (WGS) entry which is preliminary data.</text>
</comment>
<name>A0AAW1QR50_9CHLO</name>
<dbReference type="EMBL" id="JALJOR010000002">
    <property type="protein sequence ID" value="KAK9823934.1"/>
    <property type="molecule type" value="Genomic_DNA"/>
</dbReference>
<dbReference type="Proteomes" id="UP001489004">
    <property type="component" value="Unassembled WGS sequence"/>
</dbReference>
<evidence type="ECO:0000256" key="1">
    <source>
        <dbReference type="SAM" id="MobiDB-lite"/>
    </source>
</evidence>
<evidence type="ECO:0000313" key="3">
    <source>
        <dbReference type="Proteomes" id="UP001489004"/>
    </source>
</evidence>
<sequence length="115" mass="12741">MNRRKAVPKDRPKVPNDRPKAPQDDLVSVKFVDAGRSMRETTVCINAKITVQELKLAFAAKASEPLARVQQLMCGGVCLRDDWKVADLKGFKSAMKVNEPAMFIVHRNYTGGTPA</sequence>
<evidence type="ECO:0008006" key="4">
    <source>
        <dbReference type="Google" id="ProtNLM"/>
    </source>
</evidence>
<keyword evidence="3" id="KW-1185">Reference proteome</keyword>
<dbReference type="AlphaFoldDB" id="A0AAW1QR50"/>
<dbReference type="InterPro" id="IPR029071">
    <property type="entry name" value="Ubiquitin-like_domsf"/>
</dbReference>
<protein>
    <recommendedName>
        <fullName evidence="4">Ubiquitin-like domain-containing protein</fullName>
    </recommendedName>
</protein>
<reference evidence="2 3" key="1">
    <citation type="journal article" date="2024" name="Nat. Commun.">
        <title>Phylogenomics reveals the evolutionary origins of lichenization in chlorophyte algae.</title>
        <authorList>
            <person name="Puginier C."/>
            <person name="Libourel C."/>
            <person name="Otte J."/>
            <person name="Skaloud P."/>
            <person name="Haon M."/>
            <person name="Grisel S."/>
            <person name="Petersen M."/>
            <person name="Berrin J.G."/>
            <person name="Delaux P.M."/>
            <person name="Dal Grande F."/>
            <person name="Keller J."/>
        </authorList>
    </citation>
    <scope>NUCLEOTIDE SEQUENCE [LARGE SCALE GENOMIC DNA]</scope>
    <source>
        <strain evidence="2 3">SAG 2043</strain>
    </source>
</reference>
<gene>
    <name evidence="2" type="ORF">WJX72_006475</name>
</gene>
<dbReference type="CDD" id="cd17039">
    <property type="entry name" value="Ubl_ubiquitin_like"/>
    <property type="match status" value="1"/>
</dbReference>
<feature type="compositionally biased region" description="Basic and acidic residues" evidence="1">
    <location>
        <begin position="7"/>
        <end position="23"/>
    </location>
</feature>